<dbReference type="PANTHER" id="PTHR43649">
    <property type="entry name" value="ARABINOSE-BINDING PROTEIN-RELATED"/>
    <property type="match status" value="1"/>
</dbReference>
<dbReference type="Proteomes" id="UP001597180">
    <property type="component" value="Unassembled WGS sequence"/>
</dbReference>
<reference evidence="8" key="1">
    <citation type="journal article" date="2019" name="Int. J. Syst. Evol. Microbiol.">
        <title>The Global Catalogue of Microorganisms (GCM) 10K type strain sequencing project: providing services to taxonomists for standard genome sequencing and annotation.</title>
        <authorList>
            <consortium name="The Broad Institute Genomics Platform"/>
            <consortium name="The Broad Institute Genome Sequencing Center for Infectious Disease"/>
            <person name="Wu L."/>
            <person name="Ma J."/>
        </authorList>
    </citation>
    <scope>NUCLEOTIDE SEQUENCE [LARGE SCALE GENOMIC DNA]</scope>
    <source>
        <strain evidence="8">CCUG 53270</strain>
    </source>
</reference>
<dbReference type="Pfam" id="PF01547">
    <property type="entry name" value="SBP_bac_1"/>
    <property type="match status" value="1"/>
</dbReference>
<dbReference type="RefSeq" id="WP_345587660.1">
    <property type="nucleotide sequence ID" value="NZ_BAABJG010000012.1"/>
</dbReference>
<feature type="chain" id="PRO_5047069391" evidence="6">
    <location>
        <begin position="23"/>
        <end position="431"/>
    </location>
</feature>
<protein>
    <submittedName>
        <fullName evidence="7">ABC transporter substrate-binding protein</fullName>
    </submittedName>
</protein>
<keyword evidence="4" id="KW-0564">Palmitate</keyword>
<evidence type="ECO:0000313" key="7">
    <source>
        <dbReference type="EMBL" id="MFD1218838.1"/>
    </source>
</evidence>
<keyword evidence="8" id="KW-1185">Reference proteome</keyword>
<dbReference type="Gene3D" id="3.40.190.10">
    <property type="entry name" value="Periplasmic binding protein-like II"/>
    <property type="match status" value="1"/>
</dbReference>
<evidence type="ECO:0000256" key="6">
    <source>
        <dbReference type="SAM" id="SignalP"/>
    </source>
</evidence>
<dbReference type="SUPFAM" id="SSF53850">
    <property type="entry name" value="Periplasmic binding protein-like II"/>
    <property type="match status" value="1"/>
</dbReference>
<keyword evidence="3" id="KW-0472">Membrane</keyword>
<proteinExistence type="predicted"/>
<sequence>MLHPSRMWLAAMALVLMAGCGAGGSSSPKEEGKGQTVVSNEPVTLKLFMRIAYPEDSIKKYIIEPVQKKYPNITIEIINNAKGSSIEDLIAADNVPDLIFLSTPYVTDMRKLEVVEDLDALAKKNSFPLDAFNKEALDAIRKAGGSSDKLYALPFSTNYAVTYYNKDIFDKFGIPYPKDGMTWDDYLDLSRKLTRVVDGVQYSGVNPYALKGGAPMSLNYINPATKQVDVTSEGWVTAFRTMLDFYSIPGNQYMKNYRDLFLKERTLATYITYDNTQNLEQLEREGKPMNWDMATFPIMKDKPGIGHGIDSHNIAISSTSKHKDAAFQVLMQLTSKEAQMELSKNGKLPAIQDAELQQVFGEKVNILKGKNTSAIFKLKAAPMRQINENDAFVSKEIDKAFEALTTGNTDINTLLRTAKEAAEQTIKKEQR</sequence>
<gene>
    <name evidence="7" type="ORF">ACFQ4B_01795</name>
</gene>
<dbReference type="PANTHER" id="PTHR43649:SF33">
    <property type="entry name" value="POLYGALACTURONAN_RHAMNOGALACTURONAN-BINDING PROTEIN YTCQ"/>
    <property type="match status" value="1"/>
</dbReference>
<evidence type="ECO:0000256" key="3">
    <source>
        <dbReference type="ARBA" id="ARBA00023136"/>
    </source>
</evidence>
<organism evidence="7 8">
    <name type="scientific">Paenibacillus vulneris</name>
    <dbReference type="NCBI Taxonomy" id="1133364"/>
    <lineage>
        <taxon>Bacteria</taxon>
        <taxon>Bacillati</taxon>
        <taxon>Bacillota</taxon>
        <taxon>Bacilli</taxon>
        <taxon>Bacillales</taxon>
        <taxon>Paenibacillaceae</taxon>
        <taxon>Paenibacillus</taxon>
    </lineage>
</organism>
<comment type="caution">
    <text evidence="7">The sequence shown here is derived from an EMBL/GenBank/DDBJ whole genome shotgun (WGS) entry which is preliminary data.</text>
</comment>
<dbReference type="InterPro" id="IPR006059">
    <property type="entry name" value="SBP"/>
</dbReference>
<dbReference type="PROSITE" id="PS51257">
    <property type="entry name" value="PROKAR_LIPOPROTEIN"/>
    <property type="match status" value="1"/>
</dbReference>
<keyword evidence="1" id="KW-1003">Cell membrane</keyword>
<evidence type="ECO:0000256" key="4">
    <source>
        <dbReference type="ARBA" id="ARBA00023139"/>
    </source>
</evidence>
<dbReference type="EMBL" id="JBHTLU010000006">
    <property type="protein sequence ID" value="MFD1218838.1"/>
    <property type="molecule type" value="Genomic_DNA"/>
</dbReference>
<evidence type="ECO:0000256" key="5">
    <source>
        <dbReference type="ARBA" id="ARBA00023288"/>
    </source>
</evidence>
<feature type="signal peptide" evidence="6">
    <location>
        <begin position="1"/>
        <end position="22"/>
    </location>
</feature>
<evidence type="ECO:0000313" key="8">
    <source>
        <dbReference type="Proteomes" id="UP001597180"/>
    </source>
</evidence>
<dbReference type="InterPro" id="IPR050490">
    <property type="entry name" value="Bact_solute-bd_prot1"/>
</dbReference>
<evidence type="ECO:0000256" key="1">
    <source>
        <dbReference type="ARBA" id="ARBA00022475"/>
    </source>
</evidence>
<accession>A0ABW3UD74</accession>
<name>A0ABW3UD74_9BACL</name>
<keyword evidence="5" id="KW-0449">Lipoprotein</keyword>
<keyword evidence="2 6" id="KW-0732">Signal</keyword>
<evidence type="ECO:0000256" key="2">
    <source>
        <dbReference type="ARBA" id="ARBA00022729"/>
    </source>
</evidence>